<protein>
    <submittedName>
        <fullName evidence="1">Uncharacterized protein</fullName>
    </submittedName>
</protein>
<keyword evidence="2" id="KW-1185">Reference proteome</keyword>
<reference evidence="2" key="1">
    <citation type="journal article" date="2019" name="Int. J. Syst. Evol. Microbiol.">
        <title>The Global Catalogue of Microorganisms (GCM) 10K type strain sequencing project: providing services to taxonomists for standard genome sequencing and annotation.</title>
        <authorList>
            <consortium name="The Broad Institute Genomics Platform"/>
            <consortium name="The Broad Institute Genome Sequencing Center for Infectious Disease"/>
            <person name="Wu L."/>
            <person name="Ma J."/>
        </authorList>
    </citation>
    <scope>NUCLEOTIDE SEQUENCE [LARGE SCALE GENOMIC DNA]</scope>
    <source>
        <strain evidence="2">KCTC 42498</strain>
    </source>
</reference>
<dbReference type="EMBL" id="JBHULU010000015">
    <property type="protein sequence ID" value="MFD2514636.1"/>
    <property type="molecule type" value="Genomic_DNA"/>
</dbReference>
<proteinExistence type="predicted"/>
<dbReference type="Proteomes" id="UP001597544">
    <property type="component" value="Unassembled WGS sequence"/>
</dbReference>
<dbReference type="RefSeq" id="WP_377507639.1">
    <property type="nucleotide sequence ID" value="NZ_JBHULU010000015.1"/>
</dbReference>
<evidence type="ECO:0000313" key="2">
    <source>
        <dbReference type="Proteomes" id="UP001597544"/>
    </source>
</evidence>
<name>A0ABW5IM63_9BACT</name>
<gene>
    <name evidence="1" type="ORF">ACFSRY_12240</name>
</gene>
<organism evidence="1 2">
    <name type="scientific">Pontibacter locisalis</name>
    <dbReference type="NCBI Taxonomy" id="1719035"/>
    <lineage>
        <taxon>Bacteria</taxon>
        <taxon>Pseudomonadati</taxon>
        <taxon>Bacteroidota</taxon>
        <taxon>Cytophagia</taxon>
        <taxon>Cytophagales</taxon>
        <taxon>Hymenobacteraceae</taxon>
        <taxon>Pontibacter</taxon>
    </lineage>
</organism>
<sequence>MAYRFEIDKTAITIFHWLEGKEPKDSHKYFVSLITLAYTRKENLVSESIAHLSEKSWVTTQMLYELAEITQRLYPLNNIDWTQTFVPIEEEYFSNSSEGAELEAHIYNNLKKFGVIKN</sequence>
<comment type="caution">
    <text evidence="1">The sequence shown here is derived from an EMBL/GenBank/DDBJ whole genome shotgun (WGS) entry which is preliminary data.</text>
</comment>
<accession>A0ABW5IM63</accession>
<evidence type="ECO:0000313" key="1">
    <source>
        <dbReference type="EMBL" id="MFD2514636.1"/>
    </source>
</evidence>